<feature type="region of interest" description="Disordered" evidence="1">
    <location>
        <begin position="22"/>
        <end position="41"/>
    </location>
</feature>
<organism evidence="2 3">
    <name type="scientific">Dryococelus australis</name>
    <dbReference type="NCBI Taxonomy" id="614101"/>
    <lineage>
        <taxon>Eukaryota</taxon>
        <taxon>Metazoa</taxon>
        <taxon>Ecdysozoa</taxon>
        <taxon>Arthropoda</taxon>
        <taxon>Hexapoda</taxon>
        <taxon>Insecta</taxon>
        <taxon>Pterygota</taxon>
        <taxon>Neoptera</taxon>
        <taxon>Polyneoptera</taxon>
        <taxon>Phasmatodea</taxon>
        <taxon>Verophasmatodea</taxon>
        <taxon>Anareolatae</taxon>
        <taxon>Phasmatidae</taxon>
        <taxon>Eurycanthinae</taxon>
        <taxon>Dryococelus</taxon>
    </lineage>
</organism>
<protein>
    <submittedName>
        <fullName evidence="2">Uncharacterized protein</fullName>
    </submittedName>
</protein>
<sequence length="283" mass="31460">MQGQGERKILEKTPVTISIIRHDSHVRKPGSDPADNKARGKSLRVLPPNRLTSCECNATLTRKNLSNPNTGVNTCLKFRLTGFDSGGVAPGFPRVGIVPHGAAGRRGFLRDLPCPPPFHCDAVPYSPRFNPTLIGSQDLDEGRFLQKLGARWLRRINQSPRVVISSRGVFARRGSGLVVVESRPDSVVSPESLRRWADSDVDVNMIETEKELSPLKCRFWQHLLFCLSAKAMAENMKAGKSSNTRAINYFCNWTGVSQNYGHAENYHDPRKAQNLKALIFSLI</sequence>
<evidence type="ECO:0000256" key="1">
    <source>
        <dbReference type="SAM" id="MobiDB-lite"/>
    </source>
</evidence>
<dbReference type="EMBL" id="JARBHB010000012">
    <property type="protein sequence ID" value="KAJ8870833.1"/>
    <property type="molecule type" value="Genomic_DNA"/>
</dbReference>
<gene>
    <name evidence="2" type="ORF">PR048_027132</name>
</gene>
<name>A0ABQ9GEL3_9NEOP</name>
<accession>A0ABQ9GEL3</accession>
<evidence type="ECO:0000313" key="2">
    <source>
        <dbReference type="EMBL" id="KAJ8870833.1"/>
    </source>
</evidence>
<comment type="caution">
    <text evidence="2">The sequence shown here is derived from an EMBL/GenBank/DDBJ whole genome shotgun (WGS) entry which is preliminary data.</text>
</comment>
<keyword evidence="3" id="KW-1185">Reference proteome</keyword>
<evidence type="ECO:0000313" key="3">
    <source>
        <dbReference type="Proteomes" id="UP001159363"/>
    </source>
</evidence>
<reference evidence="2 3" key="1">
    <citation type="submission" date="2023-02" db="EMBL/GenBank/DDBJ databases">
        <title>LHISI_Scaffold_Assembly.</title>
        <authorList>
            <person name="Stuart O.P."/>
            <person name="Cleave R."/>
            <person name="Magrath M.J.L."/>
            <person name="Mikheyev A.S."/>
        </authorList>
    </citation>
    <scope>NUCLEOTIDE SEQUENCE [LARGE SCALE GENOMIC DNA]</scope>
    <source>
        <strain evidence="2">Daus_M_001</strain>
        <tissue evidence="2">Leg muscle</tissue>
    </source>
</reference>
<proteinExistence type="predicted"/>
<dbReference type="Proteomes" id="UP001159363">
    <property type="component" value="Chromosome 11"/>
</dbReference>